<organism evidence="1 2">
    <name type="scientific">Pseudoloma neurophilia</name>
    <dbReference type="NCBI Taxonomy" id="146866"/>
    <lineage>
        <taxon>Eukaryota</taxon>
        <taxon>Fungi</taxon>
        <taxon>Fungi incertae sedis</taxon>
        <taxon>Microsporidia</taxon>
        <taxon>Pseudoloma</taxon>
    </lineage>
</organism>
<comment type="caution">
    <text evidence="1">The sequence shown here is derived from an EMBL/GenBank/DDBJ whole genome shotgun (WGS) entry which is preliminary data.</text>
</comment>
<sequence>MINLSLFFKIFDISFYRFVKYKNKDMKLKKMVYLFMVLFVFSRTKPIQDEMRLRNRMLHWLNSPLKIDENEHDSLIKAYKDNFSICFIIQNTTTFTFTSIENRLENFMTLTIQKAPNKHHLNILKMFGNQKLHVVLYEQNSFLYFSKIVRQVQIDKLEITSYIVHKPTFRTIKNISLTNLIINVDILSLKDLEKILKFDTHSIEIHCQKLINIPRKSVVLECSCPVLIIKCCEEILNAEIVVLFKFQKYNFQDTVIYENVDGIYDLDYHSPIELCDLYEKEEFCFICPKMFRYLIFEDITVKNLRLQHFHKENSHKPMSHKFRPLKNVILKFDKIMDFKDLLFYPLNIKIFMIEITENLKSFYHLFELLNQMNSLITLYIKIHSNYNEVHKSDLLCEHLVYLEHLYELDLEADVLLPVFLKNSGIKKSLRKLHIRRQNIEMDEITSYLIGFEQLSIIEIN</sequence>
<accession>A0A0R0M6Z7</accession>
<evidence type="ECO:0000313" key="2">
    <source>
        <dbReference type="Proteomes" id="UP000051530"/>
    </source>
</evidence>
<keyword evidence="2" id="KW-1185">Reference proteome</keyword>
<name>A0A0R0M6Z7_9MICR</name>
<dbReference type="VEuPathDB" id="MicrosporidiaDB:M153_2200053986"/>
<gene>
    <name evidence="1" type="ORF">M153_2200053986</name>
</gene>
<evidence type="ECO:0000313" key="1">
    <source>
        <dbReference type="EMBL" id="KRH95183.1"/>
    </source>
</evidence>
<dbReference type="EMBL" id="LGUB01000004">
    <property type="protein sequence ID" value="KRH95183.1"/>
    <property type="molecule type" value="Genomic_DNA"/>
</dbReference>
<protein>
    <submittedName>
        <fullName evidence="1">Uncharacterized protein</fullName>
    </submittedName>
</protein>
<dbReference type="AlphaFoldDB" id="A0A0R0M6Z7"/>
<dbReference type="Proteomes" id="UP000051530">
    <property type="component" value="Unassembled WGS sequence"/>
</dbReference>
<reference evidence="1 2" key="1">
    <citation type="submission" date="2015-07" db="EMBL/GenBank/DDBJ databases">
        <title>The genome of Pseudoloma neurophilia, a relevant intracellular parasite of the zebrafish.</title>
        <authorList>
            <person name="Ndikumana S."/>
            <person name="Pelin A."/>
            <person name="Sanders J."/>
            <person name="Corradi N."/>
        </authorList>
    </citation>
    <scope>NUCLEOTIDE SEQUENCE [LARGE SCALE GENOMIC DNA]</scope>
    <source>
        <strain evidence="1 2">MK1</strain>
    </source>
</reference>
<proteinExistence type="predicted"/>